<dbReference type="GO" id="GO:0004674">
    <property type="term" value="F:protein serine/threonine kinase activity"/>
    <property type="evidence" value="ECO:0007669"/>
    <property type="project" value="UniProtKB-KW"/>
</dbReference>
<feature type="compositionally biased region" description="Polar residues" evidence="16">
    <location>
        <begin position="849"/>
        <end position="860"/>
    </location>
</feature>
<feature type="compositionally biased region" description="Basic and acidic residues" evidence="16">
    <location>
        <begin position="511"/>
        <end position="526"/>
    </location>
</feature>
<evidence type="ECO:0000259" key="17">
    <source>
        <dbReference type="PROSITE" id="PS50011"/>
    </source>
</evidence>
<feature type="region of interest" description="Disordered" evidence="16">
    <location>
        <begin position="836"/>
        <end position="872"/>
    </location>
</feature>
<evidence type="ECO:0000256" key="4">
    <source>
        <dbReference type="ARBA" id="ARBA00022553"/>
    </source>
</evidence>
<feature type="compositionally biased region" description="Basic and acidic residues" evidence="16">
    <location>
        <begin position="57"/>
        <end position="68"/>
    </location>
</feature>
<dbReference type="GO" id="GO:0005524">
    <property type="term" value="F:ATP binding"/>
    <property type="evidence" value="ECO:0007669"/>
    <property type="project" value="UniProtKB-UniRule"/>
</dbReference>
<dbReference type="GO" id="GO:0005634">
    <property type="term" value="C:nucleus"/>
    <property type="evidence" value="ECO:0007669"/>
    <property type="project" value="UniProtKB-SubCell"/>
</dbReference>
<dbReference type="InterPro" id="IPR000719">
    <property type="entry name" value="Prot_kinase_dom"/>
</dbReference>
<feature type="compositionally biased region" description="Polar residues" evidence="16">
    <location>
        <begin position="886"/>
        <end position="897"/>
    </location>
</feature>
<feature type="compositionally biased region" description="Polar residues" evidence="16">
    <location>
        <begin position="594"/>
        <end position="603"/>
    </location>
</feature>
<feature type="binding site" evidence="15">
    <location>
        <position position="119"/>
    </location>
    <ligand>
        <name>ATP</name>
        <dbReference type="ChEBI" id="CHEBI:30616"/>
    </ligand>
</feature>
<dbReference type="SUPFAM" id="SSF56112">
    <property type="entry name" value="Protein kinase-like (PK-like)"/>
    <property type="match status" value="1"/>
</dbReference>
<keyword evidence="7" id="KW-0418">Kinase</keyword>
<dbReference type="CDD" id="cd14134">
    <property type="entry name" value="PKc_CLK"/>
    <property type="match status" value="1"/>
</dbReference>
<dbReference type="SMART" id="SM00220">
    <property type="entry name" value="S_TKc"/>
    <property type="match status" value="1"/>
</dbReference>
<evidence type="ECO:0000256" key="2">
    <source>
        <dbReference type="ARBA" id="ARBA00013203"/>
    </source>
</evidence>
<evidence type="ECO:0000256" key="11">
    <source>
        <dbReference type="ARBA" id="ARBA00037966"/>
    </source>
</evidence>
<gene>
    <name evidence="18" type="ORF">BaRGS_00036041</name>
</gene>
<evidence type="ECO:0000256" key="12">
    <source>
        <dbReference type="ARBA" id="ARBA00049003"/>
    </source>
</evidence>
<dbReference type="FunFam" id="3.30.200.20:FF:000061">
    <property type="entry name" value="Dual specificity protein kinase CLK2"/>
    <property type="match status" value="1"/>
</dbReference>
<dbReference type="InterPro" id="IPR011009">
    <property type="entry name" value="Kinase-like_dom_sf"/>
</dbReference>
<feature type="region of interest" description="Disordered" evidence="16">
    <location>
        <begin position="49"/>
        <end position="71"/>
    </location>
</feature>
<comment type="subcellular location">
    <subcellularLocation>
        <location evidence="1">Nucleus</location>
    </subcellularLocation>
</comment>
<feature type="region of interest" description="Disordered" evidence="16">
    <location>
        <begin position="669"/>
        <end position="689"/>
    </location>
</feature>
<comment type="catalytic activity">
    <reaction evidence="14">
        <text>L-tyrosyl-[protein] + ATP = O-phospho-L-tyrosyl-[protein] + ADP + H(+)</text>
        <dbReference type="Rhea" id="RHEA:10596"/>
        <dbReference type="Rhea" id="RHEA-COMP:10136"/>
        <dbReference type="Rhea" id="RHEA-COMP:20101"/>
        <dbReference type="ChEBI" id="CHEBI:15378"/>
        <dbReference type="ChEBI" id="CHEBI:30616"/>
        <dbReference type="ChEBI" id="CHEBI:46858"/>
        <dbReference type="ChEBI" id="CHEBI:61978"/>
        <dbReference type="ChEBI" id="CHEBI:456216"/>
        <dbReference type="EC" id="2.7.12.1"/>
    </reaction>
</comment>
<name>A0ABD0JD28_9CAEN</name>
<keyword evidence="9" id="KW-0829">Tyrosine-protein kinase</keyword>
<evidence type="ECO:0000256" key="3">
    <source>
        <dbReference type="ARBA" id="ARBA00022527"/>
    </source>
</evidence>
<evidence type="ECO:0000313" key="18">
    <source>
        <dbReference type="EMBL" id="KAK7469937.1"/>
    </source>
</evidence>
<feature type="region of interest" description="Disordered" evidence="16">
    <location>
        <begin position="492"/>
        <end position="657"/>
    </location>
</feature>
<evidence type="ECO:0000256" key="5">
    <source>
        <dbReference type="ARBA" id="ARBA00022679"/>
    </source>
</evidence>
<dbReference type="Gene3D" id="3.30.200.20">
    <property type="entry name" value="Phosphorylase Kinase, domain 1"/>
    <property type="match status" value="1"/>
</dbReference>
<dbReference type="PANTHER" id="PTHR45646">
    <property type="entry name" value="SERINE/THREONINE-PROTEIN KINASE DOA-RELATED"/>
    <property type="match status" value="1"/>
</dbReference>
<comment type="catalytic activity">
    <reaction evidence="13">
        <text>L-threonyl-[protein] + ATP = O-phospho-L-threonyl-[protein] + ADP + H(+)</text>
        <dbReference type="Rhea" id="RHEA:46608"/>
        <dbReference type="Rhea" id="RHEA-COMP:11060"/>
        <dbReference type="Rhea" id="RHEA-COMP:11605"/>
        <dbReference type="ChEBI" id="CHEBI:15378"/>
        <dbReference type="ChEBI" id="CHEBI:30013"/>
        <dbReference type="ChEBI" id="CHEBI:30616"/>
        <dbReference type="ChEBI" id="CHEBI:61977"/>
        <dbReference type="ChEBI" id="CHEBI:456216"/>
        <dbReference type="EC" id="2.7.12.1"/>
    </reaction>
</comment>
<reference evidence="18 19" key="1">
    <citation type="journal article" date="2023" name="Sci. Data">
        <title>Genome assembly of the Korean intertidal mud-creeper Batillaria attramentaria.</title>
        <authorList>
            <person name="Patra A.K."/>
            <person name="Ho P.T."/>
            <person name="Jun S."/>
            <person name="Lee S.J."/>
            <person name="Kim Y."/>
            <person name="Won Y.J."/>
        </authorList>
    </citation>
    <scope>NUCLEOTIDE SEQUENCE [LARGE SCALE GENOMIC DNA]</scope>
    <source>
        <strain evidence="18">Wonlab-2016</strain>
    </source>
</reference>
<evidence type="ECO:0000256" key="15">
    <source>
        <dbReference type="PROSITE-ProRule" id="PRU10141"/>
    </source>
</evidence>
<feature type="compositionally biased region" description="Pro residues" evidence="16">
    <location>
        <begin position="433"/>
        <end position="454"/>
    </location>
</feature>
<evidence type="ECO:0000256" key="7">
    <source>
        <dbReference type="ARBA" id="ARBA00022777"/>
    </source>
</evidence>
<evidence type="ECO:0000313" key="19">
    <source>
        <dbReference type="Proteomes" id="UP001519460"/>
    </source>
</evidence>
<evidence type="ECO:0000256" key="6">
    <source>
        <dbReference type="ARBA" id="ARBA00022741"/>
    </source>
</evidence>
<keyword evidence="5" id="KW-0808">Transferase</keyword>
<comment type="similarity">
    <text evidence="11">Belongs to the protein kinase superfamily. CMGC Ser/Thr protein kinase family. Lammer subfamily.</text>
</comment>
<dbReference type="PANTHER" id="PTHR45646:SF11">
    <property type="entry name" value="SERINE_THREONINE-PROTEIN KINASE DOA"/>
    <property type="match status" value="1"/>
</dbReference>
<dbReference type="PROSITE" id="PS00107">
    <property type="entry name" value="PROTEIN_KINASE_ATP"/>
    <property type="match status" value="1"/>
</dbReference>
<sequence length="1107" mass="122209">MCSPPSHAQRGERRVGGIQFAAWETSTRNGRRLVGDQMVIGQICPSSPAVTSAAGKQEQHEGEERAPSVEDDADGHLIYRGGDVLQARYEVVATLGEGTFGKVVECKDLRRNGETIALKIIKNVEKYREAAKLEINVLEKIKEKDPNGKYLCVSMLDWFDYHGHVCISFDMLGLSVFDFLKDNNYIAYPIEQVRHISYQLCYAVNFLHDNQLTHTDLKPENILFVDSDFEISYNSKRRRDERRIKRTDIRLIDFGSATFDHEHHSTIVSTRHYRAPEVILELGWSQPCDVWSIGCIMFELYTGYTLFQTHDNKEHLAMMERILGSLPYRMAKKTKTNFFYHGRLDWDPLTPAGRYVRENCKPLYHYLVDKDPAHVDLLDLVEKMLEYTPEQRITLREALRHPFFTPCKREMRAMALMSSFDDAAVDTTTNHNPPTPAVPAEPPVTNKPPSPPPTSSTVAVENDAKAGVGMDGVDAAKGEKVPKAKKEGCRAYYSVDEEDEATQTGEEPESGEPRLEDSNIVKRLERQAAVAEKQPTLAEEEPVAEKVSDSAAKAGVGKTRQRIDSKGDAPVKARRRRRESKQYREKTPPLSPLVSAQQRSVDSAPSGEETQEAAVAAEPEAMATPAEPQSAPSKLAKKRPEEVTNLVVTDQPQPKLKTKETAAGHLPLKFGAPSIDLTPASPQTYDPPEIMEALGMGHFFNQGTQTPERFYREMCPSPHEFSDQPRNVRDKGTQTPAQFYPPIPTQDVGIDAGQFPEVSQGSAHSLNSSIAEEPEDKLDSVFEEEKKLVVPKVQSSGFFLTQAPEEESKMDTAPAPALFHWQSECTLDLPDPVCVFPHHPPDQSPQPQTKQPASAPTPSVNLPPKPRPVVTPTLTVEPGVVIVEQPQPQKPQHTASENAFEAWIETQSAYEEVPGVSVTAATSHPTPVSTPSTAATVQPTPVVVGAAVANAGPPPQHPPPAESLQESKNRAKKRRERRRRPGPSSESSQDATPPSTPNLNRTAAAAPPPPQEEDKSKGGEQGKKKVPPHNVSACEGDEQVKGGNPVAGQKRGDNPGMKPRRENGVRGGRSPGGERKRQEFIKANAGSQVSDTDEFVLANESIDEDKR</sequence>
<dbReference type="InterPro" id="IPR017441">
    <property type="entry name" value="Protein_kinase_ATP_BS"/>
</dbReference>
<evidence type="ECO:0000256" key="13">
    <source>
        <dbReference type="ARBA" id="ARBA00049308"/>
    </source>
</evidence>
<protein>
    <recommendedName>
        <fullName evidence="2">dual-specificity kinase</fullName>
        <ecNumber evidence="2">2.7.12.1</ecNumber>
    </recommendedName>
</protein>
<feature type="domain" description="Protein kinase" evidence="17">
    <location>
        <begin position="89"/>
        <end position="404"/>
    </location>
</feature>
<dbReference type="GO" id="GO:0004713">
    <property type="term" value="F:protein tyrosine kinase activity"/>
    <property type="evidence" value="ECO:0007669"/>
    <property type="project" value="UniProtKB-KW"/>
</dbReference>
<feature type="compositionally biased region" description="Low complexity" evidence="16">
    <location>
        <begin position="612"/>
        <end position="629"/>
    </location>
</feature>
<dbReference type="Proteomes" id="UP001519460">
    <property type="component" value="Unassembled WGS sequence"/>
</dbReference>
<evidence type="ECO:0000256" key="16">
    <source>
        <dbReference type="SAM" id="MobiDB-lite"/>
    </source>
</evidence>
<keyword evidence="10" id="KW-0539">Nucleus</keyword>
<keyword evidence="6 15" id="KW-0547">Nucleotide-binding</keyword>
<feature type="compositionally biased region" description="Basic and acidic residues" evidence="16">
    <location>
        <begin position="1012"/>
        <end position="1023"/>
    </location>
</feature>
<dbReference type="InterPro" id="IPR051175">
    <property type="entry name" value="CLK_kinases"/>
</dbReference>
<keyword evidence="4" id="KW-0597">Phosphoprotein</keyword>
<dbReference type="FunFam" id="1.10.510.10:FF:000145">
    <property type="entry name" value="Dual specificity protein kinase CLK2"/>
    <property type="match status" value="1"/>
</dbReference>
<feature type="compositionally biased region" description="Basic and acidic residues" evidence="16">
    <location>
        <begin position="561"/>
        <end position="571"/>
    </location>
</feature>
<dbReference type="InterPro" id="IPR008271">
    <property type="entry name" value="Ser/Thr_kinase_AS"/>
</dbReference>
<dbReference type="EMBL" id="JACVVK020000498">
    <property type="protein sequence ID" value="KAK7469937.1"/>
    <property type="molecule type" value="Genomic_DNA"/>
</dbReference>
<feature type="compositionally biased region" description="Polar residues" evidence="16">
    <location>
        <begin position="757"/>
        <end position="770"/>
    </location>
</feature>
<organism evidence="18 19">
    <name type="scientific">Batillaria attramentaria</name>
    <dbReference type="NCBI Taxonomy" id="370345"/>
    <lineage>
        <taxon>Eukaryota</taxon>
        <taxon>Metazoa</taxon>
        <taxon>Spiralia</taxon>
        <taxon>Lophotrochozoa</taxon>
        <taxon>Mollusca</taxon>
        <taxon>Gastropoda</taxon>
        <taxon>Caenogastropoda</taxon>
        <taxon>Sorbeoconcha</taxon>
        <taxon>Cerithioidea</taxon>
        <taxon>Batillariidae</taxon>
        <taxon>Batillaria</taxon>
    </lineage>
</organism>
<dbReference type="PROSITE" id="PS50011">
    <property type="entry name" value="PROTEIN_KINASE_DOM"/>
    <property type="match status" value="1"/>
</dbReference>
<feature type="compositionally biased region" description="Polar residues" evidence="16">
    <location>
        <begin position="989"/>
        <end position="1001"/>
    </location>
</feature>
<dbReference type="EC" id="2.7.12.1" evidence="2"/>
<feature type="compositionally biased region" description="Pro residues" evidence="16">
    <location>
        <begin position="952"/>
        <end position="961"/>
    </location>
</feature>
<feature type="region of interest" description="Disordered" evidence="16">
    <location>
        <begin position="717"/>
        <end position="778"/>
    </location>
</feature>
<feature type="compositionally biased region" description="Low complexity" evidence="16">
    <location>
        <begin position="919"/>
        <end position="951"/>
    </location>
</feature>
<feature type="compositionally biased region" description="Basic and acidic residues" evidence="16">
    <location>
        <begin position="720"/>
        <end position="732"/>
    </location>
</feature>
<dbReference type="PROSITE" id="PS00108">
    <property type="entry name" value="PROTEIN_KINASE_ST"/>
    <property type="match status" value="1"/>
</dbReference>
<evidence type="ECO:0000256" key="14">
    <source>
        <dbReference type="ARBA" id="ARBA00051680"/>
    </source>
</evidence>
<accession>A0ABD0JD28</accession>
<feature type="region of interest" description="Disordered" evidence="16">
    <location>
        <begin position="884"/>
        <end position="903"/>
    </location>
</feature>
<comment type="catalytic activity">
    <reaction evidence="12">
        <text>L-seryl-[protein] + ATP = O-phospho-L-seryl-[protein] + ADP + H(+)</text>
        <dbReference type="Rhea" id="RHEA:17989"/>
        <dbReference type="Rhea" id="RHEA-COMP:9863"/>
        <dbReference type="Rhea" id="RHEA-COMP:11604"/>
        <dbReference type="ChEBI" id="CHEBI:15378"/>
        <dbReference type="ChEBI" id="CHEBI:29999"/>
        <dbReference type="ChEBI" id="CHEBI:30616"/>
        <dbReference type="ChEBI" id="CHEBI:83421"/>
        <dbReference type="ChEBI" id="CHEBI:456216"/>
        <dbReference type="EC" id="2.7.12.1"/>
    </reaction>
</comment>
<evidence type="ECO:0000256" key="9">
    <source>
        <dbReference type="ARBA" id="ARBA00023137"/>
    </source>
</evidence>
<keyword evidence="3" id="KW-0723">Serine/threonine-protein kinase</keyword>
<evidence type="ECO:0000256" key="10">
    <source>
        <dbReference type="ARBA" id="ARBA00023242"/>
    </source>
</evidence>
<feature type="region of interest" description="Disordered" evidence="16">
    <location>
        <begin position="424"/>
        <end position="458"/>
    </location>
</feature>
<dbReference type="GO" id="GO:0004712">
    <property type="term" value="F:protein serine/threonine/tyrosine kinase activity"/>
    <property type="evidence" value="ECO:0007669"/>
    <property type="project" value="UniProtKB-EC"/>
</dbReference>
<dbReference type="AlphaFoldDB" id="A0ABD0JD28"/>
<evidence type="ECO:0000256" key="8">
    <source>
        <dbReference type="ARBA" id="ARBA00022840"/>
    </source>
</evidence>
<dbReference type="Pfam" id="PF00069">
    <property type="entry name" value="Pkinase"/>
    <property type="match status" value="1"/>
</dbReference>
<keyword evidence="19" id="KW-1185">Reference proteome</keyword>
<feature type="region of interest" description="Disordered" evidence="16">
    <location>
        <begin position="915"/>
        <end position="1107"/>
    </location>
</feature>
<dbReference type="Gene3D" id="1.10.510.10">
    <property type="entry name" value="Transferase(Phosphotransferase) domain 1"/>
    <property type="match status" value="1"/>
</dbReference>
<comment type="caution">
    <text evidence="18">The sequence shown here is derived from an EMBL/GenBank/DDBJ whole genome shotgun (WGS) entry which is preliminary data.</text>
</comment>
<proteinExistence type="inferred from homology"/>
<feature type="compositionally biased region" description="Acidic residues" evidence="16">
    <location>
        <begin position="495"/>
        <end position="510"/>
    </location>
</feature>
<feature type="compositionally biased region" description="Basic residues" evidence="16">
    <location>
        <begin position="970"/>
        <end position="981"/>
    </location>
</feature>
<evidence type="ECO:0000256" key="1">
    <source>
        <dbReference type="ARBA" id="ARBA00004123"/>
    </source>
</evidence>
<keyword evidence="8 15" id="KW-0067">ATP-binding</keyword>